<dbReference type="InterPro" id="IPR004358">
    <property type="entry name" value="Sig_transdc_His_kin-like_C"/>
</dbReference>
<dbReference type="GO" id="GO:0000155">
    <property type="term" value="F:phosphorelay sensor kinase activity"/>
    <property type="evidence" value="ECO:0007669"/>
    <property type="project" value="InterPro"/>
</dbReference>
<sequence length="997" mass="114867">MSPDEAKDVLCYSDIASTSNAVDRAMESVNIITWEYDLEKQRYTTLIDDGNYLNDSNIESLLLPEDRDKYNRHIQIIKDGQREQDSLVVRLKRDQDHVCQFFESTIKVRKDERGNTTHWDGVLKDITALIFKEEELQKQKEYMKLALNAGNISVWVYEVSAQVFSSFEGDALSGEGMTMQQMLELMHPEDAISYPASIQSLVTGEVSKLVLVTRFKDESVRGGYRYYEASIMPMHKEDGRITQIIGTQKDVTDHYFQQKEQGASIQKTDLAIQNADLVLWEYDSQAEEFTCYNEPLNGYDRTQKLPPSAYYSAAHPDDIAEMKRVISIMKDGEDEDVKLDIRIKYSFDEDAEWQYCTLSGSPFERNELGKVTKYIGFRKNNTAIIKENTLLNIILNSIPMPIYIIDMEKSSNFLFRNDESKKMFGVPEAKDMSELIGLEAANELSKVDQQVFDSEIPYWGEETVHTLEGRRYDTTTRKSTFYVGNKKLLLCVRWDTSLRNELQRKSKVLNISMDAFKAFTWYYDTYSEKFVFGDGFDKTSGEQSDMNNSIKLLRKIHPEDRHLVSTAVKSLLLEDKGELFLEFRFDFLEQGVYEWWECRGIMETKMVNNQPYKYFYGMDFNIDRHKKNQQTLLRNKIDLAELNRQNQLILNNAISGLAYISSDFTVQWENVNACFPDLVFARYEQGKLCYQTAYGRNTPCENCVMKRAFSSKQTESVVLKLENGKIVELFATPVWDKVSGELDGAVMRVDDITDREYMIRELQRAKQQAEKSDKLKSAFLANMSHEIRTPLNAIIGFSELLATVAEPEERDEYVKIIMTNNELLLKLINDILDLSKIEAGFVELNPQLFDLHEVFAEIGLAMQYRITHPNINFVCINPYKKCLVTLDKNRLIQILTNYITNAIKYTVRGFIEMGYEYVNHGIRLYVKDSGIGIADGKKEKVFKRFEKLDEFAQGSGLGLSICKAIAEACGGCTGFESHQGEGSVFWAWLPCEAEILE</sequence>
<accession>A0A840D247</accession>
<dbReference type="PROSITE" id="PS50109">
    <property type="entry name" value="HIS_KIN"/>
    <property type="match status" value="1"/>
</dbReference>
<comment type="caution">
    <text evidence="8">The sequence shown here is derived from an EMBL/GenBank/DDBJ whole genome shotgun (WGS) entry which is preliminary data.</text>
</comment>
<dbReference type="Gene3D" id="3.30.450.20">
    <property type="entry name" value="PAS domain"/>
    <property type="match status" value="4"/>
</dbReference>
<dbReference type="InterPro" id="IPR035965">
    <property type="entry name" value="PAS-like_dom_sf"/>
</dbReference>
<gene>
    <name evidence="8" type="ORF">GGR06_000072</name>
</gene>
<feature type="domain" description="Histidine kinase" evidence="7">
    <location>
        <begin position="782"/>
        <end position="993"/>
    </location>
</feature>
<proteinExistence type="predicted"/>
<dbReference type="PANTHER" id="PTHR43711:SF31">
    <property type="entry name" value="HISTIDINE KINASE"/>
    <property type="match status" value="1"/>
</dbReference>
<dbReference type="InterPro" id="IPR036097">
    <property type="entry name" value="HisK_dim/P_sf"/>
</dbReference>
<dbReference type="Gene3D" id="3.30.565.10">
    <property type="entry name" value="Histidine kinase-like ATPase, C-terminal domain"/>
    <property type="match status" value="1"/>
</dbReference>
<name>A0A840D247_9BACE</name>
<dbReference type="Gene3D" id="1.10.287.130">
    <property type="match status" value="1"/>
</dbReference>
<dbReference type="RefSeq" id="WP_244978053.1">
    <property type="nucleotide sequence ID" value="NZ_JACIER010000001.1"/>
</dbReference>
<dbReference type="AlphaFoldDB" id="A0A840D247"/>
<dbReference type="CDD" id="cd00082">
    <property type="entry name" value="HisKA"/>
    <property type="match status" value="1"/>
</dbReference>
<keyword evidence="4" id="KW-0808">Transferase</keyword>
<dbReference type="Pfam" id="PF02518">
    <property type="entry name" value="HATPase_c"/>
    <property type="match status" value="1"/>
</dbReference>
<organism evidence="8 9">
    <name type="scientific">Bacteroides reticulotermitis</name>
    <dbReference type="NCBI Taxonomy" id="1133319"/>
    <lineage>
        <taxon>Bacteria</taxon>
        <taxon>Pseudomonadati</taxon>
        <taxon>Bacteroidota</taxon>
        <taxon>Bacteroidia</taxon>
        <taxon>Bacteroidales</taxon>
        <taxon>Bacteroidaceae</taxon>
        <taxon>Bacteroides</taxon>
    </lineage>
</organism>
<reference evidence="8" key="1">
    <citation type="submission" date="2020-08" db="EMBL/GenBank/DDBJ databases">
        <title>Genomic Encyclopedia of Type Strains, Phase IV (KMG-IV): sequencing the most valuable type-strain genomes for metagenomic binning, comparative biology and taxonomic classification.</title>
        <authorList>
            <person name="Goeker M."/>
        </authorList>
    </citation>
    <scope>NUCLEOTIDE SEQUENCE [LARGE SCALE GENOMIC DNA]</scope>
    <source>
        <strain evidence="8">DSM 105720</strain>
    </source>
</reference>
<dbReference type="InterPro" id="IPR036890">
    <property type="entry name" value="HATPase_C_sf"/>
</dbReference>
<dbReference type="PANTHER" id="PTHR43711">
    <property type="entry name" value="TWO-COMPONENT HISTIDINE KINASE"/>
    <property type="match status" value="1"/>
</dbReference>
<dbReference type="Proteomes" id="UP000560658">
    <property type="component" value="Unassembled WGS sequence"/>
</dbReference>
<evidence type="ECO:0000256" key="6">
    <source>
        <dbReference type="ARBA" id="ARBA00023012"/>
    </source>
</evidence>
<evidence type="ECO:0000313" key="8">
    <source>
        <dbReference type="EMBL" id="MBB4042313.1"/>
    </source>
</evidence>
<evidence type="ECO:0000313" key="9">
    <source>
        <dbReference type="Proteomes" id="UP000560658"/>
    </source>
</evidence>
<dbReference type="FunFam" id="1.10.287.130:FF:000001">
    <property type="entry name" value="Two-component sensor histidine kinase"/>
    <property type="match status" value="1"/>
</dbReference>
<comment type="catalytic activity">
    <reaction evidence="1">
        <text>ATP + protein L-histidine = ADP + protein N-phospho-L-histidine.</text>
        <dbReference type="EC" id="2.7.13.3"/>
    </reaction>
</comment>
<keyword evidence="5 8" id="KW-0418">Kinase</keyword>
<evidence type="ECO:0000256" key="3">
    <source>
        <dbReference type="ARBA" id="ARBA00022553"/>
    </source>
</evidence>
<dbReference type="InterPro" id="IPR005467">
    <property type="entry name" value="His_kinase_dom"/>
</dbReference>
<evidence type="ECO:0000259" key="7">
    <source>
        <dbReference type="PROSITE" id="PS50109"/>
    </source>
</evidence>
<dbReference type="InterPro" id="IPR003594">
    <property type="entry name" value="HATPase_dom"/>
</dbReference>
<dbReference type="InterPro" id="IPR050736">
    <property type="entry name" value="Sensor_HK_Regulatory"/>
</dbReference>
<dbReference type="PRINTS" id="PR00344">
    <property type="entry name" value="BCTRLSENSOR"/>
</dbReference>
<dbReference type="InterPro" id="IPR003661">
    <property type="entry name" value="HisK_dim/P_dom"/>
</dbReference>
<dbReference type="EC" id="2.7.13.3" evidence="2"/>
<evidence type="ECO:0000256" key="5">
    <source>
        <dbReference type="ARBA" id="ARBA00022777"/>
    </source>
</evidence>
<dbReference type="EMBL" id="JACIER010000001">
    <property type="protein sequence ID" value="MBB4042313.1"/>
    <property type="molecule type" value="Genomic_DNA"/>
</dbReference>
<dbReference type="SUPFAM" id="SSF47384">
    <property type="entry name" value="Homodimeric domain of signal transducing histidine kinase"/>
    <property type="match status" value="1"/>
</dbReference>
<dbReference type="SMART" id="SM00388">
    <property type="entry name" value="HisKA"/>
    <property type="match status" value="1"/>
</dbReference>
<dbReference type="SMART" id="SM00387">
    <property type="entry name" value="HATPase_c"/>
    <property type="match status" value="1"/>
</dbReference>
<evidence type="ECO:0000256" key="4">
    <source>
        <dbReference type="ARBA" id="ARBA00022679"/>
    </source>
</evidence>
<protein>
    <recommendedName>
        <fullName evidence="2">histidine kinase</fullName>
        <ecNumber evidence="2">2.7.13.3</ecNumber>
    </recommendedName>
</protein>
<dbReference type="SUPFAM" id="SSF55785">
    <property type="entry name" value="PYP-like sensor domain (PAS domain)"/>
    <property type="match status" value="3"/>
</dbReference>
<evidence type="ECO:0000256" key="2">
    <source>
        <dbReference type="ARBA" id="ARBA00012438"/>
    </source>
</evidence>
<keyword evidence="3" id="KW-0597">Phosphoprotein</keyword>
<dbReference type="Pfam" id="PF00512">
    <property type="entry name" value="HisKA"/>
    <property type="match status" value="1"/>
</dbReference>
<evidence type="ECO:0000256" key="1">
    <source>
        <dbReference type="ARBA" id="ARBA00000085"/>
    </source>
</evidence>
<keyword evidence="9" id="KW-1185">Reference proteome</keyword>
<dbReference type="SUPFAM" id="SSF55874">
    <property type="entry name" value="ATPase domain of HSP90 chaperone/DNA topoisomerase II/histidine kinase"/>
    <property type="match status" value="1"/>
</dbReference>
<keyword evidence="6" id="KW-0902">Two-component regulatory system</keyword>